<accession>A0ABQ1F2F4</accession>
<reference evidence="3" key="1">
    <citation type="journal article" date="2019" name="Int. J. Syst. Evol. Microbiol.">
        <title>The Global Catalogue of Microorganisms (GCM) 10K type strain sequencing project: providing services to taxonomists for standard genome sequencing and annotation.</title>
        <authorList>
            <consortium name="The Broad Institute Genomics Platform"/>
            <consortium name="The Broad Institute Genome Sequencing Center for Infectious Disease"/>
            <person name="Wu L."/>
            <person name="Ma J."/>
        </authorList>
    </citation>
    <scope>NUCLEOTIDE SEQUENCE [LARGE SCALE GENOMIC DNA]</scope>
    <source>
        <strain evidence="3">CGMCC 1.15043</strain>
    </source>
</reference>
<dbReference type="Proteomes" id="UP000615455">
    <property type="component" value="Unassembled WGS sequence"/>
</dbReference>
<gene>
    <name evidence="2" type="ORF">GCM10008018_48930</name>
</gene>
<name>A0ABQ1F2F4_9BACL</name>
<organism evidence="2 3">
    <name type="scientific">Paenibacillus marchantiophytorum</name>
    <dbReference type="NCBI Taxonomy" id="1619310"/>
    <lineage>
        <taxon>Bacteria</taxon>
        <taxon>Bacillati</taxon>
        <taxon>Bacillota</taxon>
        <taxon>Bacilli</taxon>
        <taxon>Bacillales</taxon>
        <taxon>Paenibacillaceae</taxon>
        <taxon>Paenibacillus</taxon>
    </lineage>
</organism>
<keyword evidence="3" id="KW-1185">Reference proteome</keyword>
<evidence type="ECO:0000313" key="3">
    <source>
        <dbReference type="Proteomes" id="UP000615455"/>
    </source>
</evidence>
<feature type="region of interest" description="Disordered" evidence="1">
    <location>
        <begin position="1"/>
        <end position="44"/>
    </location>
</feature>
<dbReference type="RefSeq" id="WP_189016064.1">
    <property type="nucleotide sequence ID" value="NZ_BMHE01000031.1"/>
</dbReference>
<protein>
    <submittedName>
        <fullName evidence="2">Uncharacterized protein</fullName>
    </submittedName>
</protein>
<comment type="caution">
    <text evidence="2">The sequence shown here is derived from an EMBL/GenBank/DDBJ whole genome shotgun (WGS) entry which is preliminary data.</text>
</comment>
<evidence type="ECO:0000256" key="1">
    <source>
        <dbReference type="SAM" id="MobiDB-lite"/>
    </source>
</evidence>
<evidence type="ECO:0000313" key="2">
    <source>
        <dbReference type="EMBL" id="GFZ96682.1"/>
    </source>
</evidence>
<feature type="compositionally biased region" description="Low complexity" evidence="1">
    <location>
        <begin position="12"/>
        <end position="33"/>
    </location>
</feature>
<sequence>MNVGWNGDCNNPRPVDSPVPDDVDLSKWSASSWSDDKGSRVPASSVQNVRLDPDNSVHYISALSYSPNDSKPTVTSSITALINTTTGQSFNNTQYRVFMNRPNGCPKAVVEYDTPVDITWFGDIYEEKEIGVNPDSTIGVSQTVQIRANVRTKNYGDTDYGSNPWVDVTNRASETTWESEDTSIATGCCWI</sequence>
<dbReference type="EMBL" id="BMHE01000031">
    <property type="protein sequence ID" value="GFZ96682.1"/>
    <property type="molecule type" value="Genomic_DNA"/>
</dbReference>
<proteinExistence type="predicted"/>